<organism evidence="3 4">
    <name type="scientific">Rhizomicrobium palustre</name>
    <dbReference type="NCBI Taxonomy" id="189966"/>
    <lineage>
        <taxon>Bacteria</taxon>
        <taxon>Pseudomonadati</taxon>
        <taxon>Pseudomonadota</taxon>
        <taxon>Alphaproteobacteria</taxon>
        <taxon>Micropepsales</taxon>
        <taxon>Micropepsaceae</taxon>
        <taxon>Rhizomicrobium</taxon>
    </lineage>
</organism>
<feature type="signal peptide" evidence="2">
    <location>
        <begin position="1"/>
        <end position="18"/>
    </location>
</feature>
<gene>
    <name evidence="3" type="ORF">FHS83_001911</name>
</gene>
<dbReference type="AlphaFoldDB" id="A0A846MZ50"/>
<proteinExistence type="predicted"/>
<evidence type="ECO:0000256" key="1">
    <source>
        <dbReference type="PROSITE-ProRule" id="PRU00339"/>
    </source>
</evidence>
<dbReference type="Pfam" id="PF13432">
    <property type="entry name" value="TPR_16"/>
    <property type="match status" value="1"/>
</dbReference>
<dbReference type="Proteomes" id="UP000570514">
    <property type="component" value="Unassembled WGS sequence"/>
</dbReference>
<dbReference type="Gene3D" id="1.25.40.10">
    <property type="entry name" value="Tetratricopeptide repeat domain"/>
    <property type="match status" value="1"/>
</dbReference>
<evidence type="ECO:0000313" key="4">
    <source>
        <dbReference type="Proteomes" id="UP000570514"/>
    </source>
</evidence>
<protein>
    <submittedName>
        <fullName evidence="3">Tetratricopeptide (TPR) repeat protein</fullName>
    </submittedName>
</protein>
<dbReference type="EMBL" id="JAASRM010000001">
    <property type="protein sequence ID" value="NIK88593.1"/>
    <property type="molecule type" value="Genomic_DNA"/>
</dbReference>
<keyword evidence="2" id="KW-0732">Signal</keyword>
<keyword evidence="1" id="KW-0802">TPR repeat</keyword>
<keyword evidence="4" id="KW-1185">Reference proteome</keyword>
<feature type="repeat" description="TPR" evidence="1">
    <location>
        <begin position="99"/>
        <end position="132"/>
    </location>
</feature>
<feature type="chain" id="PRO_5032537359" evidence="2">
    <location>
        <begin position="19"/>
        <end position="185"/>
    </location>
</feature>
<reference evidence="3 4" key="1">
    <citation type="submission" date="2020-03" db="EMBL/GenBank/DDBJ databases">
        <title>Genomic Encyclopedia of Type Strains, Phase IV (KMG-IV): sequencing the most valuable type-strain genomes for metagenomic binning, comparative biology and taxonomic classification.</title>
        <authorList>
            <person name="Goeker M."/>
        </authorList>
    </citation>
    <scope>NUCLEOTIDE SEQUENCE [LARGE SCALE GENOMIC DNA]</scope>
    <source>
        <strain evidence="3 4">DSM 19867</strain>
    </source>
</reference>
<accession>A0A846MZ50</accession>
<name>A0A846MZ50_9PROT</name>
<dbReference type="RefSeq" id="WP_167082755.1">
    <property type="nucleotide sequence ID" value="NZ_BAAADC010000001.1"/>
</dbReference>
<dbReference type="SUPFAM" id="SSF48452">
    <property type="entry name" value="TPR-like"/>
    <property type="match status" value="1"/>
</dbReference>
<comment type="caution">
    <text evidence="3">The sequence shown here is derived from an EMBL/GenBank/DDBJ whole genome shotgun (WGS) entry which is preliminary data.</text>
</comment>
<dbReference type="SMART" id="SM00028">
    <property type="entry name" value="TPR"/>
    <property type="match status" value="3"/>
</dbReference>
<dbReference type="PROSITE" id="PS50005">
    <property type="entry name" value="TPR"/>
    <property type="match status" value="2"/>
</dbReference>
<sequence length="185" mass="19823">MRILAFFAACLFTAGALAAPPGKPAPQSFLDKLLGQLKTVENAEDAKPLETQILAAFLNSGSPSIDLLMGRASAALTAGNKDVARHLYESVTSIAPHYAEGWHKRGLMQSEAGDDGAAMVSLQKAVELNPRHFAAMAELGEMLEDYGDKAGALKMYRRAIALDPQYEGLQRHIDGLSREVEGQGI</sequence>
<dbReference type="InterPro" id="IPR019734">
    <property type="entry name" value="TPR_rpt"/>
</dbReference>
<evidence type="ECO:0000256" key="2">
    <source>
        <dbReference type="SAM" id="SignalP"/>
    </source>
</evidence>
<evidence type="ECO:0000313" key="3">
    <source>
        <dbReference type="EMBL" id="NIK88593.1"/>
    </source>
</evidence>
<feature type="repeat" description="TPR" evidence="1">
    <location>
        <begin position="133"/>
        <end position="166"/>
    </location>
</feature>
<dbReference type="InterPro" id="IPR011990">
    <property type="entry name" value="TPR-like_helical_dom_sf"/>
</dbReference>